<dbReference type="NCBIfam" id="TIGR03572">
    <property type="entry name" value="WbuZ"/>
    <property type="match status" value="1"/>
</dbReference>
<keyword evidence="14" id="KW-1185">Reference proteome</keyword>
<dbReference type="PANTHER" id="PTHR21235">
    <property type="entry name" value="IMIDAZOLE GLYCEROL PHOSPHATE SYNTHASE SUBUNIT HISF/H IGP SYNTHASE SUBUNIT HISF/H"/>
    <property type="match status" value="1"/>
</dbReference>
<keyword evidence="5" id="KW-0963">Cytoplasm</keyword>
<evidence type="ECO:0000313" key="13">
    <source>
        <dbReference type="EMBL" id="MBC2844483.1"/>
    </source>
</evidence>
<name>A0A842IRS0_9FLAO</name>
<gene>
    <name evidence="13" type="primary">hisF</name>
    <name evidence="13" type="ORF">H7F21_05210</name>
</gene>
<proteinExistence type="inferred from homology"/>
<dbReference type="GO" id="GO:0000105">
    <property type="term" value="P:L-histidine biosynthetic process"/>
    <property type="evidence" value="ECO:0007669"/>
    <property type="project" value="UniProtKB-UniPathway"/>
</dbReference>
<evidence type="ECO:0000256" key="12">
    <source>
        <dbReference type="RuleBase" id="RU003657"/>
    </source>
</evidence>
<dbReference type="EMBL" id="JACLCP010000001">
    <property type="protein sequence ID" value="MBC2844483.1"/>
    <property type="molecule type" value="Genomic_DNA"/>
</dbReference>
<dbReference type="Proteomes" id="UP000533900">
    <property type="component" value="Unassembled WGS sequence"/>
</dbReference>
<comment type="function">
    <text evidence="9">IGPS catalyzes the conversion of PRFAR and glutamine to IGP, AICAR and glutamate. The HisF subunit catalyzes the cyclization activity that produces IGP and AICAR from PRFAR using the ammonia provided by the HisH subunit.</text>
</comment>
<keyword evidence="6 12" id="KW-0028">Amino-acid biosynthesis</keyword>
<dbReference type="CDD" id="cd04731">
    <property type="entry name" value="HisF"/>
    <property type="match status" value="1"/>
</dbReference>
<dbReference type="Gene3D" id="3.20.20.70">
    <property type="entry name" value="Aldolase class I"/>
    <property type="match status" value="1"/>
</dbReference>
<dbReference type="PANTHER" id="PTHR21235:SF2">
    <property type="entry name" value="IMIDAZOLE GLYCEROL PHOSPHATE SYNTHASE HISHF"/>
    <property type="match status" value="1"/>
</dbReference>
<evidence type="ECO:0000256" key="11">
    <source>
        <dbReference type="ARBA" id="ARBA00047838"/>
    </source>
</evidence>
<evidence type="ECO:0000256" key="3">
    <source>
        <dbReference type="ARBA" id="ARBA00011152"/>
    </source>
</evidence>
<evidence type="ECO:0000256" key="5">
    <source>
        <dbReference type="ARBA" id="ARBA00022490"/>
    </source>
</evidence>
<evidence type="ECO:0000256" key="4">
    <source>
        <dbReference type="ARBA" id="ARBA00012809"/>
    </source>
</evidence>
<evidence type="ECO:0000256" key="9">
    <source>
        <dbReference type="ARBA" id="ARBA00025475"/>
    </source>
</evidence>
<comment type="similarity">
    <text evidence="2 12">Belongs to the HisA/HisF family.</text>
</comment>
<dbReference type="Pfam" id="PF00977">
    <property type="entry name" value="His_biosynth"/>
    <property type="match status" value="1"/>
</dbReference>
<sequence length="257" mass="28101">MRRIRVIPILLIQKGGLVKSINFKNHNYIGDPINAVKIFNDKEVDEIAIIDISATKENREPNISQISEIAGEAFMPLSYGGGITTLNQVKTILYEGAEKVILNTSALDNLRLVTQIAEQFGSQSAVVSIDVKKDWLGKYRVYRNNGKKKTSFAPETFAKKVEEAGAGEIILMSIDRDGTYKGFDLELMKNVSDAVNIPVVAVGGASQLNDFVEVVNVGGASAVAAGSLFVYASEQRGVMINYPKQARLMNAIFEKII</sequence>
<dbReference type="GO" id="GO:0016833">
    <property type="term" value="F:oxo-acid-lyase activity"/>
    <property type="evidence" value="ECO:0007669"/>
    <property type="project" value="InterPro"/>
</dbReference>
<dbReference type="InterPro" id="IPR050064">
    <property type="entry name" value="IGPS_HisA/HisF"/>
</dbReference>
<evidence type="ECO:0000256" key="8">
    <source>
        <dbReference type="ARBA" id="ARBA00023239"/>
    </source>
</evidence>
<dbReference type="GO" id="GO:0000107">
    <property type="term" value="F:imidazoleglycerol-phosphate synthase activity"/>
    <property type="evidence" value="ECO:0007669"/>
    <property type="project" value="InterPro"/>
</dbReference>
<evidence type="ECO:0000256" key="10">
    <source>
        <dbReference type="ARBA" id="ARBA00030264"/>
    </source>
</evidence>
<evidence type="ECO:0000256" key="1">
    <source>
        <dbReference type="ARBA" id="ARBA00005091"/>
    </source>
</evidence>
<keyword evidence="7 12" id="KW-0368">Histidine biosynthesis</keyword>
<evidence type="ECO:0000256" key="7">
    <source>
        <dbReference type="ARBA" id="ARBA00023102"/>
    </source>
</evidence>
<comment type="subunit">
    <text evidence="3">Heterodimer of HisH and HisF.</text>
</comment>
<protein>
    <recommendedName>
        <fullName evidence="4">imidazole glycerol-phosphate synthase</fullName>
        <ecNumber evidence="4">4.3.2.10</ecNumber>
    </recommendedName>
    <alternativeName>
        <fullName evidence="10">IGP synthase cyclase subunit</fullName>
    </alternativeName>
</protein>
<organism evidence="13 14">
    <name type="scientific">Winogradskyella flava</name>
    <dbReference type="NCBI Taxonomy" id="1884876"/>
    <lineage>
        <taxon>Bacteria</taxon>
        <taxon>Pseudomonadati</taxon>
        <taxon>Bacteroidota</taxon>
        <taxon>Flavobacteriia</taxon>
        <taxon>Flavobacteriales</taxon>
        <taxon>Flavobacteriaceae</taxon>
        <taxon>Winogradskyella</taxon>
    </lineage>
</organism>
<dbReference type="RefSeq" id="WP_185788152.1">
    <property type="nucleotide sequence ID" value="NZ_JACLCP010000001.1"/>
</dbReference>
<comment type="caution">
    <text evidence="13">The sequence shown here is derived from an EMBL/GenBank/DDBJ whole genome shotgun (WGS) entry which is preliminary data.</text>
</comment>
<dbReference type="InterPro" id="IPR004651">
    <property type="entry name" value="HisF"/>
</dbReference>
<evidence type="ECO:0000256" key="6">
    <source>
        <dbReference type="ARBA" id="ARBA00022605"/>
    </source>
</evidence>
<dbReference type="InterPro" id="IPR013785">
    <property type="entry name" value="Aldolase_TIM"/>
</dbReference>
<evidence type="ECO:0000313" key="14">
    <source>
        <dbReference type="Proteomes" id="UP000533900"/>
    </source>
</evidence>
<dbReference type="InterPro" id="IPR006062">
    <property type="entry name" value="His_biosynth"/>
</dbReference>
<evidence type="ECO:0000256" key="2">
    <source>
        <dbReference type="ARBA" id="ARBA00009667"/>
    </source>
</evidence>
<dbReference type="InterPro" id="IPR020021">
    <property type="entry name" value="Glycosyl_amidation-assoc_WbuZ"/>
</dbReference>
<comment type="catalytic activity">
    <reaction evidence="11">
        <text>5-[(5-phospho-1-deoxy-D-ribulos-1-ylimino)methylamino]-1-(5-phospho-beta-D-ribosyl)imidazole-4-carboxamide + L-glutamine = D-erythro-1-(imidazol-4-yl)glycerol 3-phosphate + 5-amino-1-(5-phospho-beta-D-ribosyl)imidazole-4-carboxamide + L-glutamate + H(+)</text>
        <dbReference type="Rhea" id="RHEA:24793"/>
        <dbReference type="ChEBI" id="CHEBI:15378"/>
        <dbReference type="ChEBI" id="CHEBI:29985"/>
        <dbReference type="ChEBI" id="CHEBI:58278"/>
        <dbReference type="ChEBI" id="CHEBI:58359"/>
        <dbReference type="ChEBI" id="CHEBI:58475"/>
        <dbReference type="ChEBI" id="CHEBI:58525"/>
        <dbReference type="EC" id="4.3.2.10"/>
    </reaction>
</comment>
<keyword evidence="8 13" id="KW-0456">Lyase</keyword>
<comment type="pathway">
    <text evidence="1">Amino-acid biosynthesis; L-histidine biosynthesis; L-histidine from 5-phospho-alpha-D-ribose 1-diphosphate: step 5/9.</text>
</comment>
<dbReference type="InterPro" id="IPR011060">
    <property type="entry name" value="RibuloseP-bd_barrel"/>
</dbReference>
<dbReference type="NCBIfam" id="NF038364">
    <property type="entry name" value="AglZ_HisF2_fam"/>
    <property type="match status" value="1"/>
</dbReference>
<dbReference type="EC" id="4.3.2.10" evidence="4"/>
<dbReference type="AlphaFoldDB" id="A0A842IRS0"/>
<dbReference type="UniPathway" id="UPA00031">
    <property type="reaction ID" value="UER00010"/>
</dbReference>
<dbReference type="SUPFAM" id="SSF51366">
    <property type="entry name" value="Ribulose-phoshate binding barrel"/>
    <property type="match status" value="1"/>
</dbReference>
<accession>A0A842IRS0</accession>
<reference evidence="13" key="1">
    <citation type="submission" date="2020-08" db="EMBL/GenBank/DDBJ databases">
        <title>Winogradskyella ouciana sp. nov., isolated from the hadal seawater of the Mariana Trench.</title>
        <authorList>
            <person name="He X."/>
        </authorList>
    </citation>
    <scope>NUCLEOTIDE SEQUENCE [LARGE SCALE GENOMIC DNA]</scope>
    <source>
        <strain evidence="13">KCTC 52348</strain>
    </source>
</reference>